<reference evidence="3 4" key="1">
    <citation type="journal article" date="2012" name="Genome Biol.">
        <title>Genome and low-iron response of an oceanic diatom adapted to chronic iron limitation.</title>
        <authorList>
            <person name="Lommer M."/>
            <person name="Specht M."/>
            <person name="Roy A.S."/>
            <person name="Kraemer L."/>
            <person name="Andreson R."/>
            <person name="Gutowska M.A."/>
            <person name="Wolf J."/>
            <person name="Bergner S.V."/>
            <person name="Schilhabel M.B."/>
            <person name="Klostermeier U.C."/>
            <person name="Beiko R.G."/>
            <person name="Rosenstiel P."/>
            <person name="Hippler M."/>
            <person name="Laroche J."/>
        </authorList>
    </citation>
    <scope>NUCLEOTIDE SEQUENCE [LARGE SCALE GENOMIC DNA]</scope>
    <source>
        <strain evidence="3 4">CCMP1005</strain>
    </source>
</reference>
<dbReference type="PANTHER" id="PTHR31094">
    <property type="entry name" value="RIKEN CDNA 2310061I04 GENE"/>
    <property type="match status" value="1"/>
</dbReference>
<organism evidence="3 4">
    <name type="scientific">Thalassiosira oceanica</name>
    <name type="common">Marine diatom</name>
    <dbReference type="NCBI Taxonomy" id="159749"/>
    <lineage>
        <taxon>Eukaryota</taxon>
        <taxon>Sar</taxon>
        <taxon>Stramenopiles</taxon>
        <taxon>Ochrophyta</taxon>
        <taxon>Bacillariophyta</taxon>
        <taxon>Coscinodiscophyceae</taxon>
        <taxon>Thalassiosirophycidae</taxon>
        <taxon>Thalassiosirales</taxon>
        <taxon>Thalassiosiraceae</taxon>
        <taxon>Thalassiosira</taxon>
    </lineage>
</organism>
<dbReference type="OrthoDB" id="44820at2759"/>
<feature type="chain" id="PRO_5030173136" evidence="2">
    <location>
        <begin position="21"/>
        <end position="273"/>
    </location>
</feature>
<dbReference type="Pfam" id="PF10184">
    <property type="entry name" value="DUF2358"/>
    <property type="match status" value="1"/>
</dbReference>
<dbReference type="OMA" id="RISWNAV"/>
<feature type="signal peptide" evidence="2">
    <location>
        <begin position="1"/>
        <end position="20"/>
    </location>
</feature>
<sequence length="273" mass="30114">MRRPLCIAIAAASLPVNTLALAPPSTKSSAPGLRRVRATTTILDRLESTVEKEGKTAEENGTAISSEGRKSELSPFLQELVDDQRELQMNVGKAMDVLRKDYPDFLRRAPDYSIYNENISFTSSDDANLRINNLAPYKQALGLTRRVLGLMYDAERSVIQSRMVYDPTRTQVRVSFSARLVPKRSMLALARTAHVDGISVYSIDVRSATKDDGTRREDAGKVIEHRIEKLLVNGVQLKPPYLNQFGLEMISDQRVGALAGACGWGPSTTCSQA</sequence>
<evidence type="ECO:0000313" key="3">
    <source>
        <dbReference type="EMBL" id="EJK74173.1"/>
    </source>
</evidence>
<dbReference type="Proteomes" id="UP000266841">
    <property type="component" value="Unassembled WGS sequence"/>
</dbReference>
<comment type="caution">
    <text evidence="3">The sequence shown here is derived from an EMBL/GenBank/DDBJ whole genome shotgun (WGS) entry which is preliminary data.</text>
</comment>
<gene>
    <name evidence="3" type="ORF">THAOC_04164</name>
</gene>
<keyword evidence="2" id="KW-0732">Signal</keyword>
<evidence type="ECO:0000256" key="2">
    <source>
        <dbReference type="SAM" id="SignalP"/>
    </source>
</evidence>
<keyword evidence="4" id="KW-1185">Reference proteome</keyword>
<proteinExistence type="predicted"/>
<accession>K0T5Y1</accession>
<protein>
    <submittedName>
        <fullName evidence="3">Uncharacterized protein</fullName>
    </submittedName>
</protein>
<feature type="region of interest" description="Disordered" evidence="1">
    <location>
        <begin position="47"/>
        <end position="71"/>
    </location>
</feature>
<dbReference type="eggNOG" id="ENOG502R5EY">
    <property type="taxonomic scope" value="Eukaryota"/>
</dbReference>
<dbReference type="EMBL" id="AGNL01003894">
    <property type="protein sequence ID" value="EJK74173.1"/>
    <property type="molecule type" value="Genomic_DNA"/>
</dbReference>
<evidence type="ECO:0000313" key="4">
    <source>
        <dbReference type="Proteomes" id="UP000266841"/>
    </source>
</evidence>
<dbReference type="AlphaFoldDB" id="K0T5Y1"/>
<dbReference type="PANTHER" id="PTHR31094:SF2">
    <property type="entry name" value="RIKEN CDNA 2310061I04 GENE"/>
    <property type="match status" value="1"/>
</dbReference>
<name>K0T5Y1_THAOC</name>
<evidence type="ECO:0000256" key="1">
    <source>
        <dbReference type="SAM" id="MobiDB-lite"/>
    </source>
</evidence>
<feature type="compositionally biased region" description="Basic and acidic residues" evidence="1">
    <location>
        <begin position="47"/>
        <end position="58"/>
    </location>
</feature>
<dbReference type="InterPro" id="IPR018790">
    <property type="entry name" value="DUF2358"/>
</dbReference>